<proteinExistence type="inferred from homology"/>
<dbReference type="RefSeq" id="WP_088651682.1">
    <property type="nucleotide sequence ID" value="NZ_AQQR01000011.1"/>
</dbReference>
<keyword evidence="3 7" id="KW-0479">Metal-binding</keyword>
<dbReference type="NCBIfam" id="TIGR00043">
    <property type="entry name" value="rRNA maturation RNase YbeY"/>
    <property type="match status" value="1"/>
</dbReference>
<keyword evidence="4 7" id="KW-0255">Endonuclease</keyword>
<reference evidence="9 10" key="1">
    <citation type="submission" date="2013-04" db="EMBL/GenBank/DDBJ databases">
        <title>Oceanicola sp. 22II1-22F33 Genome Sequencing.</title>
        <authorList>
            <person name="Lai Q."/>
            <person name="Li G."/>
            <person name="Shao Z."/>
        </authorList>
    </citation>
    <scope>NUCLEOTIDE SEQUENCE [LARGE SCALE GENOMIC DNA]</scope>
    <source>
        <strain evidence="9 10">22II1-22F33</strain>
    </source>
</reference>
<comment type="similarity">
    <text evidence="1 7">Belongs to the endoribonuclease YbeY family.</text>
</comment>
<dbReference type="PROSITE" id="PS01306">
    <property type="entry name" value="UPF0054"/>
    <property type="match status" value="1"/>
</dbReference>
<keyword evidence="7" id="KW-0963">Cytoplasm</keyword>
<protein>
    <recommendedName>
        <fullName evidence="7">Endoribonuclease YbeY</fullName>
        <ecNumber evidence="7">3.1.-.-</ecNumber>
    </recommendedName>
</protein>
<comment type="function">
    <text evidence="7">Single strand-specific metallo-endoribonuclease involved in late-stage 70S ribosome quality control and in maturation of the 3' terminus of the 16S rRNA.</text>
</comment>
<dbReference type="PANTHER" id="PTHR46986:SF1">
    <property type="entry name" value="ENDORIBONUCLEASE YBEY, CHLOROPLASTIC"/>
    <property type="match status" value="1"/>
</dbReference>
<dbReference type="SUPFAM" id="SSF55486">
    <property type="entry name" value="Metalloproteases ('zincins'), catalytic domain"/>
    <property type="match status" value="1"/>
</dbReference>
<evidence type="ECO:0000256" key="2">
    <source>
        <dbReference type="ARBA" id="ARBA00022722"/>
    </source>
</evidence>
<dbReference type="EMBL" id="AQQR01000011">
    <property type="protein sequence ID" value="OWU70542.1"/>
    <property type="molecule type" value="Genomic_DNA"/>
</dbReference>
<evidence type="ECO:0000313" key="9">
    <source>
        <dbReference type="EMBL" id="OWU70542.1"/>
    </source>
</evidence>
<dbReference type="GO" id="GO:0004521">
    <property type="term" value="F:RNA endonuclease activity"/>
    <property type="evidence" value="ECO:0007669"/>
    <property type="project" value="UniProtKB-UniRule"/>
</dbReference>
<evidence type="ECO:0000256" key="1">
    <source>
        <dbReference type="ARBA" id="ARBA00010875"/>
    </source>
</evidence>
<dbReference type="GO" id="GO:0008270">
    <property type="term" value="F:zinc ion binding"/>
    <property type="evidence" value="ECO:0007669"/>
    <property type="project" value="UniProtKB-UniRule"/>
</dbReference>
<feature type="region of interest" description="Disordered" evidence="8">
    <location>
        <begin position="71"/>
        <end position="92"/>
    </location>
</feature>
<feature type="binding site" evidence="7">
    <location>
        <position position="128"/>
    </location>
    <ligand>
        <name>Zn(2+)</name>
        <dbReference type="ChEBI" id="CHEBI:29105"/>
        <note>catalytic</note>
    </ligand>
</feature>
<feature type="binding site" evidence="7">
    <location>
        <position position="132"/>
    </location>
    <ligand>
        <name>Zn(2+)</name>
        <dbReference type="ChEBI" id="CHEBI:29105"/>
        <note>catalytic</note>
    </ligand>
</feature>
<evidence type="ECO:0000256" key="8">
    <source>
        <dbReference type="SAM" id="MobiDB-lite"/>
    </source>
</evidence>
<dbReference type="OrthoDB" id="9807740at2"/>
<comment type="subcellular location">
    <subcellularLocation>
        <location evidence="7">Cytoplasm</location>
    </subcellularLocation>
</comment>
<evidence type="ECO:0000256" key="5">
    <source>
        <dbReference type="ARBA" id="ARBA00022801"/>
    </source>
</evidence>
<feature type="binding site" evidence="7">
    <location>
        <position position="138"/>
    </location>
    <ligand>
        <name>Zn(2+)</name>
        <dbReference type="ChEBI" id="CHEBI:29105"/>
        <note>catalytic</note>
    </ligand>
</feature>
<dbReference type="InterPro" id="IPR023091">
    <property type="entry name" value="MetalPrtase_cat_dom_sf_prd"/>
</dbReference>
<dbReference type="EC" id="3.1.-.-" evidence="7"/>
<name>A0A225NL84_9RHOB</name>
<keyword evidence="7" id="KW-0698">rRNA processing</keyword>
<gene>
    <name evidence="7" type="primary">ybeY</name>
    <name evidence="9" type="ORF">ATO3_19970</name>
</gene>
<dbReference type="InterPro" id="IPR020549">
    <property type="entry name" value="YbeY_CS"/>
</dbReference>
<dbReference type="GO" id="GO:0005737">
    <property type="term" value="C:cytoplasm"/>
    <property type="evidence" value="ECO:0007669"/>
    <property type="project" value="UniProtKB-SubCell"/>
</dbReference>
<dbReference type="AlphaFoldDB" id="A0A225NL84"/>
<dbReference type="GO" id="GO:0004222">
    <property type="term" value="F:metalloendopeptidase activity"/>
    <property type="evidence" value="ECO:0007669"/>
    <property type="project" value="InterPro"/>
</dbReference>
<dbReference type="InterPro" id="IPR002036">
    <property type="entry name" value="YbeY"/>
</dbReference>
<keyword evidence="2 7" id="KW-0540">Nuclease</keyword>
<evidence type="ECO:0000313" key="10">
    <source>
        <dbReference type="Proteomes" id="UP000215377"/>
    </source>
</evidence>
<keyword evidence="6 7" id="KW-0862">Zinc</keyword>
<evidence type="ECO:0000256" key="4">
    <source>
        <dbReference type="ARBA" id="ARBA00022759"/>
    </source>
</evidence>
<dbReference type="Pfam" id="PF02130">
    <property type="entry name" value="YbeY"/>
    <property type="match status" value="1"/>
</dbReference>
<accession>A0A225NL84</accession>
<evidence type="ECO:0000256" key="3">
    <source>
        <dbReference type="ARBA" id="ARBA00022723"/>
    </source>
</evidence>
<evidence type="ECO:0000256" key="7">
    <source>
        <dbReference type="HAMAP-Rule" id="MF_00009"/>
    </source>
</evidence>
<keyword evidence="5 7" id="KW-0378">Hydrolase</keyword>
<dbReference type="PANTHER" id="PTHR46986">
    <property type="entry name" value="ENDORIBONUCLEASE YBEY, CHLOROPLASTIC"/>
    <property type="match status" value="1"/>
</dbReference>
<comment type="caution">
    <text evidence="9">The sequence shown here is derived from an EMBL/GenBank/DDBJ whole genome shotgun (WGS) entry which is preliminary data.</text>
</comment>
<keyword evidence="10" id="KW-1185">Reference proteome</keyword>
<dbReference type="Proteomes" id="UP000215377">
    <property type="component" value="Unassembled WGS sequence"/>
</dbReference>
<evidence type="ECO:0000256" key="6">
    <source>
        <dbReference type="ARBA" id="ARBA00022833"/>
    </source>
</evidence>
<comment type="cofactor">
    <cofactor evidence="7">
        <name>Zn(2+)</name>
        <dbReference type="ChEBI" id="CHEBI:29105"/>
    </cofactor>
    <text evidence="7">Binds 1 zinc ion.</text>
</comment>
<organism evidence="9 10">
    <name type="scientific">Marinibacterium profundimaris</name>
    <dbReference type="NCBI Taxonomy" id="1679460"/>
    <lineage>
        <taxon>Bacteria</taxon>
        <taxon>Pseudomonadati</taxon>
        <taxon>Pseudomonadota</taxon>
        <taxon>Alphaproteobacteria</taxon>
        <taxon>Rhodobacterales</taxon>
        <taxon>Paracoccaceae</taxon>
        <taxon>Marinibacterium</taxon>
    </lineage>
</organism>
<dbReference type="Gene3D" id="3.40.390.30">
    <property type="entry name" value="Metalloproteases ('zincins'), catalytic domain"/>
    <property type="match status" value="1"/>
</dbReference>
<dbReference type="HAMAP" id="MF_00009">
    <property type="entry name" value="Endoribonucl_YbeY"/>
    <property type="match status" value="1"/>
</dbReference>
<keyword evidence="7" id="KW-0690">Ribosome biogenesis</keyword>
<dbReference type="GO" id="GO:0006364">
    <property type="term" value="P:rRNA processing"/>
    <property type="evidence" value="ECO:0007669"/>
    <property type="project" value="UniProtKB-UniRule"/>
</dbReference>
<sequence>MPVETITEDSRWEALDLEALADRAADAALTRLGLAPEAAEISLLACDDARIAVLNAEFRGKPAPTNVLSWPAEDLSPDTPGGDPLTPEPDPGGDLTLGDIAIAWDTCAREASAAGKPMADHVTHLVVHGVLHLLGYDHVDDADAARMEALEVEILSGLGLENPYIVANGS</sequence>